<evidence type="ECO:0000313" key="1">
    <source>
        <dbReference type="EMBL" id="TFK68046.1"/>
    </source>
</evidence>
<sequence>MNIDPLADISPARHIIESDDEDDSPLFEVTASGDSEPPTTAIRIEGQLTPTRTLVFATGKAASHWARGAGFGEQIGVIILNDMQVGLTFKPSWTDAAVVISELFVRLPLWAMHPYVEAILEAIQPERVFVLDIYPTHTYITSAPSPLRTASIRYLTGEAVSTIVILLLRFLLPTSFKEHQPPCF</sequence>
<dbReference type="Proteomes" id="UP000308600">
    <property type="component" value="Unassembled WGS sequence"/>
</dbReference>
<organism evidence="1 2">
    <name type="scientific">Pluteus cervinus</name>
    <dbReference type="NCBI Taxonomy" id="181527"/>
    <lineage>
        <taxon>Eukaryota</taxon>
        <taxon>Fungi</taxon>
        <taxon>Dikarya</taxon>
        <taxon>Basidiomycota</taxon>
        <taxon>Agaricomycotina</taxon>
        <taxon>Agaricomycetes</taxon>
        <taxon>Agaricomycetidae</taxon>
        <taxon>Agaricales</taxon>
        <taxon>Pluteineae</taxon>
        <taxon>Pluteaceae</taxon>
        <taxon>Pluteus</taxon>
    </lineage>
</organism>
<name>A0ACD3AQP3_9AGAR</name>
<protein>
    <submittedName>
        <fullName evidence="1">Uncharacterized protein</fullName>
    </submittedName>
</protein>
<dbReference type="EMBL" id="ML208360">
    <property type="protein sequence ID" value="TFK68046.1"/>
    <property type="molecule type" value="Genomic_DNA"/>
</dbReference>
<accession>A0ACD3AQP3</accession>
<keyword evidence="2" id="KW-1185">Reference proteome</keyword>
<gene>
    <name evidence="1" type="ORF">BDN72DRAFT_62943</name>
</gene>
<proteinExistence type="predicted"/>
<evidence type="ECO:0000313" key="2">
    <source>
        <dbReference type="Proteomes" id="UP000308600"/>
    </source>
</evidence>
<reference evidence="1 2" key="1">
    <citation type="journal article" date="2019" name="Nat. Ecol. Evol.">
        <title>Megaphylogeny resolves global patterns of mushroom evolution.</title>
        <authorList>
            <person name="Varga T."/>
            <person name="Krizsan K."/>
            <person name="Foldi C."/>
            <person name="Dima B."/>
            <person name="Sanchez-Garcia M."/>
            <person name="Sanchez-Ramirez S."/>
            <person name="Szollosi G.J."/>
            <person name="Szarkandi J.G."/>
            <person name="Papp V."/>
            <person name="Albert L."/>
            <person name="Andreopoulos W."/>
            <person name="Angelini C."/>
            <person name="Antonin V."/>
            <person name="Barry K.W."/>
            <person name="Bougher N.L."/>
            <person name="Buchanan P."/>
            <person name="Buyck B."/>
            <person name="Bense V."/>
            <person name="Catcheside P."/>
            <person name="Chovatia M."/>
            <person name="Cooper J."/>
            <person name="Damon W."/>
            <person name="Desjardin D."/>
            <person name="Finy P."/>
            <person name="Geml J."/>
            <person name="Haridas S."/>
            <person name="Hughes K."/>
            <person name="Justo A."/>
            <person name="Karasinski D."/>
            <person name="Kautmanova I."/>
            <person name="Kiss B."/>
            <person name="Kocsube S."/>
            <person name="Kotiranta H."/>
            <person name="LaButti K.M."/>
            <person name="Lechner B.E."/>
            <person name="Liimatainen K."/>
            <person name="Lipzen A."/>
            <person name="Lukacs Z."/>
            <person name="Mihaltcheva S."/>
            <person name="Morgado L.N."/>
            <person name="Niskanen T."/>
            <person name="Noordeloos M.E."/>
            <person name="Ohm R.A."/>
            <person name="Ortiz-Santana B."/>
            <person name="Ovrebo C."/>
            <person name="Racz N."/>
            <person name="Riley R."/>
            <person name="Savchenko A."/>
            <person name="Shiryaev A."/>
            <person name="Soop K."/>
            <person name="Spirin V."/>
            <person name="Szebenyi C."/>
            <person name="Tomsovsky M."/>
            <person name="Tulloss R.E."/>
            <person name="Uehling J."/>
            <person name="Grigoriev I.V."/>
            <person name="Vagvolgyi C."/>
            <person name="Papp T."/>
            <person name="Martin F.M."/>
            <person name="Miettinen O."/>
            <person name="Hibbett D.S."/>
            <person name="Nagy L.G."/>
        </authorList>
    </citation>
    <scope>NUCLEOTIDE SEQUENCE [LARGE SCALE GENOMIC DNA]</scope>
    <source>
        <strain evidence="1 2">NL-1719</strain>
    </source>
</reference>